<gene>
    <name evidence="1" type="ORF">SEMRO_501_G155410.1</name>
</gene>
<dbReference type="AlphaFoldDB" id="A0A9N8HE77"/>
<reference evidence="1" key="1">
    <citation type="submission" date="2020-06" db="EMBL/GenBank/DDBJ databases">
        <authorList>
            <consortium name="Plant Systems Biology data submission"/>
        </authorList>
    </citation>
    <scope>NUCLEOTIDE SEQUENCE</scope>
    <source>
        <strain evidence="1">D6</strain>
    </source>
</reference>
<name>A0A9N8HE77_9STRA</name>
<comment type="caution">
    <text evidence="1">The sequence shown here is derived from an EMBL/GenBank/DDBJ whole genome shotgun (WGS) entry which is preliminary data.</text>
</comment>
<evidence type="ECO:0000313" key="2">
    <source>
        <dbReference type="Proteomes" id="UP001153069"/>
    </source>
</evidence>
<protein>
    <submittedName>
        <fullName evidence="1">Uncharacterized protein</fullName>
    </submittedName>
</protein>
<dbReference type="EMBL" id="CAICTM010000500">
    <property type="protein sequence ID" value="CAB9511748.1"/>
    <property type="molecule type" value="Genomic_DNA"/>
</dbReference>
<proteinExistence type="predicted"/>
<keyword evidence="2" id="KW-1185">Reference proteome</keyword>
<sequence length="118" mass="12047">MANVTAGLKWAAHFDETAAQAVVMAIPVKSAIGKTPCIVPRIKFADKTMPSANCSSRNVPKASAAISGISSRAGTTCRLSQATSADGCFLWSSPFCGGAVGMVGLLVMDVSLGNRGNN</sequence>
<organism evidence="1 2">
    <name type="scientific">Seminavis robusta</name>
    <dbReference type="NCBI Taxonomy" id="568900"/>
    <lineage>
        <taxon>Eukaryota</taxon>
        <taxon>Sar</taxon>
        <taxon>Stramenopiles</taxon>
        <taxon>Ochrophyta</taxon>
        <taxon>Bacillariophyta</taxon>
        <taxon>Bacillariophyceae</taxon>
        <taxon>Bacillariophycidae</taxon>
        <taxon>Naviculales</taxon>
        <taxon>Naviculaceae</taxon>
        <taxon>Seminavis</taxon>
    </lineage>
</organism>
<dbReference type="Proteomes" id="UP001153069">
    <property type="component" value="Unassembled WGS sequence"/>
</dbReference>
<accession>A0A9N8HE77</accession>
<evidence type="ECO:0000313" key="1">
    <source>
        <dbReference type="EMBL" id="CAB9511748.1"/>
    </source>
</evidence>